<reference evidence="1 2" key="1">
    <citation type="journal article" date="2019" name="Commun. Biol.">
        <title>The bagworm genome reveals a unique fibroin gene that provides high tensile strength.</title>
        <authorList>
            <person name="Kono N."/>
            <person name="Nakamura H."/>
            <person name="Ohtoshi R."/>
            <person name="Tomita M."/>
            <person name="Numata K."/>
            <person name="Arakawa K."/>
        </authorList>
    </citation>
    <scope>NUCLEOTIDE SEQUENCE [LARGE SCALE GENOMIC DNA]</scope>
</reference>
<dbReference type="OrthoDB" id="6931130at2759"/>
<gene>
    <name evidence="1" type="ORF">EVAR_52689_1</name>
</gene>
<dbReference type="AlphaFoldDB" id="A0A4C1Y4F5"/>
<protein>
    <submittedName>
        <fullName evidence="1">Uncharacterized protein</fullName>
    </submittedName>
</protein>
<accession>A0A4C1Y4F5</accession>
<organism evidence="1 2">
    <name type="scientific">Eumeta variegata</name>
    <name type="common">Bagworm moth</name>
    <name type="synonym">Eumeta japonica</name>
    <dbReference type="NCBI Taxonomy" id="151549"/>
    <lineage>
        <taxon>Eukaryota</taxon>
        <taxon>Metazoa</taxon>
        <taxon>Ecdysozoa</taxon>
        <taxon>Arthropoda</taxon>
        <taxon>Hexapoda</taxon>
        <taxon>Insecta</taxon>
        <taxon>Pterygota</taxon>
        <taxon>Neoptera</taxon>
        <taxon>Endopterygota</taxon>
        <taxon>Lepidoptera</taxon>
        <taxon>Glossata</taxon>
        <taxon>Ditrysia</taxon>
        <taxon>Tineoidea</taxon>
        <taxon>Psychidae</taxon>
        <taxon>Oiketicinae</taxon>
        <taxon>Eumeta</taxon>
    </lineage>
</organism>
<keyword evidence="2" id="KW-1185">Reference proteome</keyword>
<proteinExistence type="predicted"/>
<dbReference type="EMBL" id="BGZK01001040">
    <property type="protein sequence ID" value="GBP69417.1"/>
    <property type="molecule type" value="Genomic_DNA"/>
</dbReference>
<dbReference type="Proteomes" id="UP000299102">
    <property type="component" value="Unassembled WGS sequence"/>
</dbReference>
<name>A0A4C1Y4F5_EUMVA</name>
<comment type="caution">
    <text evidence="1">The sequence shown here is derived from an EMBL/GenBank/DDBJ whole genome shotgun (WGS) entry which is preliminary data.</text>
</comment>
<sequence length="167" mass="18562">MVFALPSSEKVLSSTASYKSTFSNLSQIEQLDPFLGICTKPLVQADMAAFGFLADGKYLSKEIDASQVERLGRSCLSIARSALSLAHSAQAERDNESCFFIPDTQEHDYGAKRRAAIKRLGYRCTLTGAIGIRIRWSSLRRVDFKQHPPRLPSAENEEVVSQILHAR</sequence>
<evidence type="ECO:0000313" key="1">
    <source>
        <dbReference type="EMBL" id="GBP69417.1"/>
    </source>
</evidence>
<evidence type="ECO:0000313" key="2">
    <source>
        <dbReference type="Proteomes" id="UP000299102"/>
    </source>
</evidence>